<feature type="region of interest" description="Disordered" evidence="1">
    <location>
        <begin position="65"/>
        <end position="93"/>
    </location>
</feature>
<proteinExistence type="predicted"/>
<keyword evidence="3" id="KW-1185">Reference proteome</keyword>
<reference evidence="2" key="1">
    <citation type="submission" date="2019-05" db="EMBL/GenBank/DDBJ databases">
        <title>Annotation for the trematode Paragonimus heterotremus.</title>
        <authorList>
            <person name="Choi Y.-J."/>
        </authorList>
    </citation>
    <scope>NUCLEOTIDE SEQUENCE</scope>
    <source>
        <strain evidence="2">LC</strain>
    </source>
</reference>
<evidence type="ECO:0000313" key="2">
    <source>
        <dbReference type="EMBL" id="KAF5399137.1"/>
    </source>
</evidence>
<feature type="compositionally biased region" description="Polar residues" evidence="1">
    <location>
        <begin position="82"/>
        <end position="93"/>
    </location>
</feature>
<feature type="region of interest" description="Disordered" evidence="1">
    <location>
        <begin position="510"/>
        <end position="559"/>
    </location>
</feature>
<dbReference type="EMBL" id="LUCH01004318">
    <property type="protein sequence ID" value="KAF5399137.1"/>
    <property type="molecule type" value="Genomic_DNA"/>
</dbReference>
<dbReference type="OrthoDB" id="6245778at2759"/>
<dbReference type="AlphaFoldDB" id="A0A8J4SMW3"/>
<organism evidence="2 3">
    <name type="scientific">Paragonimus heterotremus</name>
    <dbReference type="NCBI Taxonomy" id="100268"/>
    <lineage>
        <taxon>Eukaryota</taxon>
        <taxon>Metazoa</taxon>
        <taxon>Spiralia</taxon>
        <taxon>Lophotrochozoa</taxon>
        <taxon>Platyhelminthes</taxon>
        <taxon>Trematoda</taxon>
        <taxon>Digenea</taxon>
        <taxon>Plagiorchiida</taxon>
        <taxon>Troglotremata</taxon>
        <taxon>Troglotrematidae</taxon>
        <taxon>Paragonimus</taxon>
    </lineage>
</organism>
<dbReference type="Proteomes" id="UP000748531">
    <property type="component" value="Unassembled WGS sequence"/>
</dbReference>
<sequence length="702" mass="80060">MSQYTEQDTMKIEPELFCAKHLNETDSTFLLDSEDERITERCSLINSLLDAKLNVLTHNSSVEQQSVEEAPQFNGSHIPPLNLSSRDSSVTDSNDALKGTLDIDFRDGNEHENYLTEANKNDLNTHQSISDRWNQYSNELHRKQTEQKLARSVSLIKSTPNVVTTVKKQYSNQKRKLGEAILVGNKLIAHNLTTGDRHDKHKTDYVEANKNLRKLSAPKYSGSYGLLHKTKTNFGIRDSNSVIYSETGHSRLLPSRSGCLSYSMPRLYDHSGHERLMDFDHHQPSSPPELCNTHPIILEHTSKHKTTDSAWLQPPACSVFTSPSNIPVYTGLVNPQRRRYASAERLGQTVQNFPQPVSASGVFRMGLQQQVNLIQAHQEFLRSRVSPVKQQTEERLIQPSWFCSNENLFYKPTSSRTEPKYISKISHQIHPLYNSQLRNQQPLRADDNLHDPKIRYTLKDYALLPRIQTQSRSLGPDLESEEYKIKLAKYQRQQGYAELLRKQATKRQKSLSRKLLLPRAQSNPSDDIMDGSATNTGYEDDGSEQISDRSVAVTDSSRTLTNREMQQECYSNLKNKSTSQSNSLKGQSKLTKPNFTTSCLSLNEKDITQKELQRKEANKKREAMLCYARQIRMNFVKQRKQTSCSVVNEILLSNHGGLEGGKCVPGRSSDEQTQPRLSELLRRHEDDRKQAEAIRKALKVFS</sequence>
<name>A0A8J4SMW3_9TREM</name>
<evidence type="ECO:0000313" key="3">
    <source>
        <dbReference type="Proteomes" id="UP000748531"/>
    </source>
</evidence>
<feature type="region of interest" description="Disordered" evidence="1">
    <location>
        <begin position="572"/>
        <end position="591"/>
    </location>
</feature>
<comment type="caution">
    <text evidence="2">The sequence shown here is derived from an EMBL/GenBank/DDBJ whole genome shotgun (WGS) entry which is preliminary data.</text>
</comment>
<accession>A0A8J4SMW3</accession>
<gene>
    <name evidence="2" type="ORF">PHET_07387</name>
</gene>
<protein>
    <submittedName>
        <fullName evidence="2">Uncharacterized protein</fullName>
    </submittedName>
</protein>
<evidence type="ECO:0000256" key="1">
    <source>
        <dbReference type="SAM" id="MobiDB-lite"/>
    </source>
</evidence>